<dbReference type="EMBL" id="JANEYF010001597">
    <property type="protein sequence ID" value="KAJ8961958.1"/>
    <property type="molecule type" value="Genomic_DNA"/>
</dbReference>
<keyword evidence="1" id="KW-1133">Transmembrane helix</keyword>
<name>A0AAV8ZE45_9CUCU</name>
<gene>
    <name evidence="2" type="ORF">NQ314_005860</name>
</gene>
<protein>
    <submittedName>
        <fullName evidence="2">Uncharacterized protein</fullName>
    </submittedName>
</protein>
<evidence type="ECO:0000313" key="2">
    <source>
        <dbReference type="EMBL" id="KAJ8961958.1"/>
    </source>
</evidence>
<dbReference type="Proteomes" id="UP001162156">
    <property type="component" value="Unassembled WGS sequence"/>
</dbReference>
<proteinExistence type="predicted"/>
<evidence type="ECO:0000313" key="3">
    <source>
        <dbReference type="Proteomes" id="UP001162156"/>
    </source>
</evidence>
<comment type="caution">
    <text evidence="2">The sequence shown here is derived from an EMBL/GenBank/DDBJ whole genome shotgun (WGS) entry which is preliminary data.</text>
</comment>
<reference evidence="2" key="1">
    <citation type="journal article" date="2023" name="Insect Mol. Biol.">
        <title>Genome sequencing provides insights into the evolution of gene families encoding plant cell wall-degrading enzymes in longhorned beetles.</title>
        <authorList>
            <person name="Shin N.R."/>
            <person name="Okamura Y."/>
            <person name="Kirsch R."/>
            <person name="Pauchet Y."/>
        </authorList>
    </citation>
    <scope>NUCLEOTIDE SEQUENCE</scope>
    <source>
        <strain evidence="2">RBIC_L_NR</strain>
    </source>
</reference>
<dbReference type="AlphaFoldDB" id="A0AAV8ZE45"/>
<evidence type="ECO:0000256" key="1">
    <source>
        <dbReference type="SAM" id="Phobius"/>
    </source>
</evidence>
<accession>A0AAV8ZE45</accession>
<feature type="transmembrane region" description="Helical" evidence="1">
    <location>
        <begin position="79"/>
        <end position="96"/>
    </location>
</feature>
<keyword evidence="3" id="KW-1185">Reference proteome</keyword>
<keyword evidence="1" id="KW-0472">Membrane</keyword>
<keyword evidence="1" id="KW-0812">Transmembrane</keyword>
<sequence length="102" mass="11667">MEELPLAEISCDIAELVSTATPKERKRRHSFIAAHVEEAGLNHSSSWSFGFSLRRGLPYTDVHLTHTAFRYFINVRGRFFGFLVIAALSIEAFFPINRVRLE</sequence>
<organism evidence="2 3">
    <name type="scientific">Rhamnusium bicolor</name>
    <dbReference type="NCBI Taxonomy" id="1586634"/>
    <lineage>
        <taxon>Eukaryota</taxon>
        <taxon>Metazoa</taxon>
        <taxon>Ecdysozoa</taxon>
        <taxon>Arthropoda</taxon>
        <taxon>Hexapoda</taxon>
        <taxon>Insecta</taxon>
        <taxon>Pterygota</taxon>
        <taxon>Neoptera</taxon>
        <taxon>Endopterygota</taxon>
        <taxon>Coleoptera</taxon>
        <taxon>Polyphaga</taxon>
        <taxon>Cucujiformia</taxon>
        <taxon>Chrysomeloidea</taxon>
        <taxon>Cerambycidae</taxon>
        <taxon>Lepturinae</taxon>
        <taxon>Rhagiini</taxon>
        <taxon>Rhamnusium</taxon>
    </lineage>
</organism>